<dbReference type="RefSeq" id="WP_126304075.1">
    <property type="nucleotide sequence ID" value="NZ_LR134516.1"/>
</dbReference>
<gene>
    <name evidence="1" type="ORF">NCTC12227_00505</name>
</gene>
<keyword evidence="2" id="KW-1185">Reference proteome</keyword>
<sequence>MDLLHLGKKDSRLLNLLQQSQQWRRLDTRLKQIMPANLRAYFEVACIEDGCLIVLAANNMASSRLRMIVPSLLPQIQNLKSDITDVRIKVVPKQPVKVRVNSLQLSSAAAARFLESAEQLEHHPKLAEALHNLAKKHGKL</sequence>
<dbReference type="Pfam" id="PF05258">
    <property type="entry name" value="DciA"/>
    <property type="match status" value="1"/>
</dbReference>
<evidence type="ECO:0000313" key="2">
    <source>
        <dbReference type="Proteomes" id="UP000268229"/>
    </source>
</evidence>
<proteinExistence type="predicted"/>
<dbReference type="Proteomes" id="UP000268229">
    <property type="component" value="Chromosome"/>
</dbReference>
<dbReference type="AlphaFoldDB" id="A0A3S4Y7B1"/>
<name>A0A3S4Y7B1_9NEIS</name>
<accession>A0A3S4Y7B1</accession>
<reference evidence="1 2" key="1">
    <citation type="submission" date="2018-12" db="EMBL/GenBank/DDBJ databases">
        <authorList>
            <consortium name="Pathogen Informatics"/>
        </authorList>
    </citation>
    <scope>NUCLEOTIDE SEQUENCE [LARGE SCALE GENOMIC DNA]</scope>
    <source>
        <strain evidence="1 2">NCTC12227</strain>
    </source>
</reference>
<dbReference type="KEGG" id="nani:NCTC12227_00505"/>
<protein>
    <submittedName>
        <fullName evidence="1">Protein of uncharacterized function (DUF721)</fullName>
    </submittedName>
</protein>
<dbReference type="InterPro" id="IPR007922">
    <property type="entry name" value="DciA-like"/>
</dbReference>
<dbReference type="STRING" id="326522.BWD08_02260"/>
<evidence type="ECO:0000313" key="1">
    <source>
        <dbReference type="EMBL" id="VEJ20792.1"/>
    </source>
</evidence>
<dbReference type="OrthoDB" id="8613287at2"/>
<dbReference type="EMBL" id="LR134516">
    <property type="protein sequence ID" value="VEJ20792.1"/>
    <property type="molecule type" value="Genomic_DNA"/>
</dbReference>
<organism evidence="1 2">
    <name type="scientific">Neisseria animaloris</name>
    <dbReference type="NCBI Taxonomy" id="326522"/>
    <lineage>
        <taxon>Bacteria</taxon>
        <taxon>Pseudomonadati</taxon>
        <taxon>Pseudomonadota</taxon>
        <taxon>Betaproteobacteria</taxon>
        <taxon>Neisseriales</taxon>
        <taxon>Neisseriaceae</taxon>
        <taxon>Neisseria</taxon>
    </lineage>
</organism>